<keyword evidence="5" id="KW-0479">Metal-binding</keyword>
<evidence type="ECO:0000313" key="12">
    <source>
        <dbReference type="Proteomes" id="UP000186601"/>
    </source>
</evidence>
<proteinExistence type="inferred from homology"/>
<keyword evidence="6" id="KW-0560">Oxidoreductase</keyword>
<evidence type="ECO:0000256" key="6">
    <source>
        <dbReference type="ARBA" id="ARBA00023002"/>
    </source>
</evidence>
<dbReference type="GO" id="GO:0016705">
    <property type="term" value="F:oxidoreductase activity, acting on paired donors, with incorporation or reduction of molecular oxygen"/>
    <property type="evidence" value="ECO:0007669"/>
    <property type="project" value="InterPro"/>
</dbReference>
<protein>
    <recommendedName>
        <fullName evidence="13">Cytochrome P450</fullName>
    </recommendedName>
</protein>
<comment type="pathway">
    <text evidence="2">Secondary metabolite biosynthesis.</text>
</comment>
<evidence type="ECO:0000313" key="11">
    <source>
        <dbReference type="EMBL" id="PSS37068.1"/>
    </source>
</evidence>
<dbReference type="OrthoDB" id="1470350at2759"/>
<reference evidence="11 12" key="1">
    <citation type="submission" date="2018-02" db="EMBL/GenBank/DDBJ databases">
        <title>Genome sequence of the basidiomycete white-rot fungus Phlebia centrifuga.</title>
        <authorList>
            <person name="Granchi Z."/>
            <person name="Peng M."/>
            <person name="de Vries R.P."/>
            <person name="Hilden K."/>
            <person name="Makela M.R."/>
            <person name="Grigoriev I."/>
            <person name="Riley R."/>
        </authorList>
    </citation>
    <scope>NUCLEOTIDE SEQUENCE [LARGE SCALE GENOMIC DNA]</scope>
    <source>
        <strain evidence="11 12">FBCC195</strain>
    </source>
</reference>
<dbReference type="InterPro" id="IPR036396">
    <property type="entry name" value="Cyt_P450_sf"/>
</dbReference>
<evidence type="ECO:0000256" key="3">
    <source>
        <dbReference type="ARBA" id="ARBA00010617"/>
    </source>
</evidence>
<keyword evidence="7" id="KW-0408">Iron</keyword>
<evidence type="ECO:0000256" key="5">
    <source>
        <dbReference type="ARBA" id="ARBA00022723"/>
    </source>
</evidence>
<organism evidence="11 12">
    <name type="scientific">Hermanssonia centrifuga</name>
    <dbReference type="NCBI Taxonomy" id="98765"/>
    <lineage>
        <taxon>Eukaryota</taxon>
        <taxon>Fungi</taxon>
        <taxon>Dikarya</taxon>
        <taxon>Basidiomycota</taxon>
        <taxon>Agaricomycotina</taxon>
        <taxon>Agaricomycetes</taxon>
        <taxon>Polyporales</taxon>
        <taxon>Meruliaceae</taxon>
        <taxon>Hermanssonia</taxon>
    </lineage>
</organism>
<dbReference type="GO" id="GO:0005506">
    <property type="term" value="F:iron ion binding"/>
    <property type="evidence" value="ECO:0007669"/>
    <property type="project" value="InterPro"/>
</dbReference>
<keyword evidence="12" id="KW-1185">Reference proteome</keyword>
<evidence type="ECO:0000256" key="10">
    <source>
        <dbReference type="SAM" id="Phobius"/>
    </source>
</evidence>
<feature type="compositionally biased region" description="Basic and acidic residues" evidence="9">
    <location>
        <begin position="193"/>
        <end position="204"/>
    </location>
</feature>
<gene>
    <name evidence="11" type="ORF">PHLCEN_2v1107</name>
</gene>
<dbReference type="Proteomes" id="UP000186601">
    <property type="component" value="Unassembled WGS sequence"/>
</dbReference>
<sequence>MFASVALLVLVLPFVATVYVFSTFLLLLFRQAISPLRHLPGPPSPSFFMGNLREMHDQENTDLVARWEATYGSTFVYRGFVGGCRLMTTDPVAIAHILGRGYDYPKPDFIKDALASMAAGHEGLLTVEGEVHRKQLRDIWINIVTPSHTIPSPAPPSDPLSPVFKARSTSFLPNPFSSFVSSKAQPQSGIRARNVEPARSTSDDKTKEGVKVDVLAWLARGTLDVIGEAGFGYTFNSLSSAATGLGSENELARAFGIIFNTARKFRVITILQVWFPILRRFRRNSAAEDEARKTMKRIGLSLIEERRATVLKEMSSAKEEDFEEPENRSKHDLLSLLSKKHLNI</sequence>
<evidence type="ECO:0000256" key="7">
    <source>
        <dbReference type="ARBA" id="ARBA00023004"/>
    </source>
</evidence>
<evidence type="ECO:0000256" key="1">
    <source>
        <dbReference type="ARBA" id="ARBA00001971"/>
    </source>
</evidence>
<name>A0A2R6S459_9APHY</name>
<comment type="similarity">
    <text evidence="3">Belongs to the cytochrome P450 family.</text>
</comment>
<dbReference type="SUPFAM" id="SSF48264">
    <property type="entry name" value="Cytochrome P450"/>
    <property type="match status" value="1"/>
</dbReference>
<evidence type="ECO:0008006" key="13">
    <source>
        <dbReference type="Google" id="ProtNLM"/>
    </source>
</evidence>
<keyword evidence="10" id="KW-0472">Membrane</keyword>
<dbReference type="PANTHER" id="PTHR24305:SF166">
    <property type="entry name" value="CYTOCHROME P450 12A4, MITOCHONDRIAL-RELATED"/>
    <property type="match status" value="1"/>
</dbReference>
<dbReference type="PANTHER" id="PTHR24305">
    <property type="entry name" value="CYTOCHROME P450"/>
    <property type="match status" value="1"/>
</dbReference>
<dbReference type="Gene3D" id="1.10.630.10">
    <property type="entry name" value="Cytochrome P450"/>
    <property type="match status" value="1"/>
</dbReference>
<dbReference type="InterPro" id="IPR050121">
    <property type="entry name" value="Cytochrome_P450_monoxygenase"/>
</dbReference>
<dbReference type="GO" id="GO:0020037">
    <property type="term" value="F:heme binding"/>
    <property type="evidence" value="ECO:0007669"/>
    <property type="project" value="InterPro"/>
</dbReference>
<dbReference type="AlphaFoldDB" id="A0A2R6S459"/>
<keyword evidence="4" id="KW-0349">Heme</keyword>
<comment type="caution">
    <text evidence="11">The sequence shown here is derived from an EMBL/GenBank/DDBJ whole genome shotgun (WGS) entry which is preliminary data.</text>
</comment>
<dbReference type="GO" id="GO:0004497">
    <property type="term" value="F:monooxygenase activity"/>
    <property type="evidence" value="ECO:0007669"/>
    <property type="project" value="UniProtKB-KW"/>
</dbReference>
<keyword evidence="8" id="KW-0503">Monooxygenase</keyword>
<accession>A0A2R6S459</accession>
<feature type="region of interest" description="Disordered" evidence="9">
    <location>
        <begin position="181"/>
        <end position="204"/>
    </location>
</feature>
<dbReference type="EMBL" id="MLYV02000084">
    <property type="protein sequence ID" value="PSS37068.1"/>
    <property type="molecule type" value="Genomic_DNA"/>
</dbReference>
<evidence type="ECO:0000256" key="4">
    <source>
        <dbReference type="ARBA" id="ARBA00022617"/>
    </source>
</evidence>
<dbReference type="STRING" id="98765.A0A2R6S459"/>
<keyword evidence="10" id="KW-0812">Transmembrane</keyword>
<evidence type="ECO:0000256" key="9">
    <source>
        <dbReference type="SAM" id="MobiDB-lite"/>
    </source>
</evidence>
<feature type="transmembrane region" description="Helical" evidence="10">
    <location>
        <begin position="6"/>
        <end position="29"/>
    </location>
</feature>
<evidence type="ECO:0000256" key="8">
    <source>
        <dbReference type="ARBA" id="ARBA00023033"/>
    </source>
</evidence>
<keyword evidence="10" id="KW-1133">Transmembrane helix</keyword>
<comment type="cofactor">
    <cofactor evidence="1">
        <name>heme</name>
        <dbReference type="ChEBI" id="CHEBI:30413"/>
    </cofactor>
</comment>
<evidence type="ECO:0000256" key="2">
    <source>
        <dbReference type="ARBA" id="ARBA00005179"/>
    </source>
</evidence>